<evidence type="ECO:0000313" key="2">
    <source>
        <dbReference type="Proteomes" id="UP000327111"/>
    </source>
</evidence>
<proteinExistence type="predicted"/>
<dbReference type="Proteomes" id="UP000327111">
    <property type="component" value="Unassembled WGS sequence"/>
</dbReference>
<reference evidence="1 2" key="1">
    <citation type="submission" date="2019-09" db="EMBL/GenBank/DDBJ databases">
        <authorList>
            <person name="Chandra G."/>
            <person name="Truman W A."/>
        </authorList>
    </citation>
    <scope>NUCLEOTIDE SEQUENCE [LARGE SCALE GENOMIC DNA]</scope>
    <source>
        <strain evidence="1">PS854</strain>
    </source>
</reference>
<protein>
    <submittedName>
        <fullName evidence="1">Uncharacterized protein</fullName>
    </submittedName>
</protein>
<accession>A0A5E7KIM7</accession>
<organism evidence="1 2">
    <name type="scientific">Pseudomonas fluorescens</name>
    <dbReference type="NCBI Taxonomy" id="294"/>
    <lineage>
        <taxon>Bacteria</taxon>
        <taxon>Pseudomonadati</taxon>
        <taxon>Pseudomonadota</taxon>
        <taxon>Gammaproteobacteria</taxon>
        <taxon>Pseudomonadales</taxon>
        <taxon>Pseudomonadaceae</taxon>
        <taxon>Pseudomonas</taxon>
    </lineage>
</organism>
<dbReference type="AlphaFoldDB" id="A0A5E7KIM7"/>
<name>A0A5E7KIM7_PSEFL</name>
<dbReference type="EMBL" id="CABVIF010000005">
    <property type="protein sequence ID" value="VVO99516.1"/>
    <property type="molecule type" value="Genomic_DNA"/>
</dbReference>
<evidence type="ECO:0000313" key="1">
    <source>
        <dbReference type="EMBL" id="VVO99516.1"/>
    </source>
</evidence>
<sequence>MTKGSGRSACFRGGVTYGYREYLRKGRVRKSCDASSPVNDGSTDLRRAYLPQQLNQNDLCRFFAFSKSPRLLLKKMLPGEFLRPYIEKYCRRLALNLVPAL</sequence>
<gene>
    <name evidence="1" type="ORF">PS854_02721</name>
</gene>